<sequence length="483" mass="53156">MKYGCIALTDYRLAFRLLNEDLFGLAEQKMDLITELRMNDSVIDGNRKIICFVGPRGAGKRSLAATLARALGQKFLTIRIGQDDDCGAPRYGRSKAGELAGNLLHLMDRNRGQRLLILLDGIEYINPIFQNRTVTSFREVLTISHEHSLRLGHIDQPLNFADVVFVATAREARGITREMLDELKLIQFTGYCDDEKVEIVKRWMIQPNHSSNACCGAAQIDDDGIFDLIRCYTNELGVFELRAVFDRLQRQLVFESTVAGAAPQQRLGRQDLSRYLGPPLYDAASVRNGLQVGAVAMLGRCDGRGVISEIEVLTIPDPRANLVLTGNLDALFREVVMVALSCLRKRSAEYGISPEFLSRHTVHVNAIPGGVLKSGVSSGLAVLLALFSEIKGLPLRADLSAIGEVTLRGGIRRVIGVPEKILGAHRLGIRTLCYPNENQGDIDRLPRELVGGLELIGVDSVDQALMAVFGDKFHSPTAPRARS</sequence>
<keyword evidence="2" id="KW-0378">Hydrolase</keyword>
<proteinExistence type="inferred from homology"/>
<comment type="similarity">
    <text evidence="2">Belongs to the peptidase S16 family.</text>
</comment>
<dbReference type="GO" id="GO:0004252">
    <property type="term" value="F:serine-type endopeptidase activity"/>
    <property type="evidence" value="ECO:0007669"/>
    <property type="project" value="UniProtKB-UniRule"/>
</dbReference>
<dbReference type="InterPro" id="IPR008269">
    <property type="entry name" value="Lon_proteolytic"/>
</dbReference>
<evidence type="ECO:0000313" key="4">
    <source>
        <dbReference type="EMBL" id="AUB82042.1"/>
    </source>
</evidence>
<dbReference type="GO" id="GO:0006508">
    <property type="term" value="P:proteolysis"/>
    <property type="evidence" value="ECO:0007669"/>
    <property type="project" value="UniProtKB-KW"/>
</dbReference>
<evidence type="ECO:0000259" key="3">
    <source>
        <dbReference type="PROSITE" id="PS51786"/>
    </source>
</evidence>
<dbReference type="InterPro" id="IPR003959">
    <property type="entry name" value="ATPase_AAA_core"/>
</dbReference>
<keyword evidence="2" id="KW-0720">Serine protease</keyword>
<evidence type="ECO:0000256" key="2">
    <source>
        <dbReference type="PROSITE-ProRule" id="PRU01122"/>
    </source>
</evidence>
<evidence type="ECO:0000256" key="1">
    <source>
        <dbReference type="ARBA" id="ARBA00022670"/>
    </source>
</evidence>
<dbReference type="Pfam" id="PF00004">
    <property type="entry name" value="AAA"/>
    <property type="match status" value="1"/>
</dbReference>
<keyword evidence="1 2" id="KW-0645">Protease</keyword>
<feature type="active site" evidence="2">
    <location>
        <position position="377"/>
    </location>
</feature>
<dbReference type="Pfam" id="PF05362">
    <property type="entry name" value="Lon_C"/>
    <property type="match status" value="1"/>
</dbReference>
<dbReference type="InterPro" id="IPR027417">
    <property type="entry name" value="P-loop_NTPase"/>
</dbReference>
<evidence type="ECO:0000313" key="5">
    <source>
        <dbReference type="Proteomes" id="UP000232638"/>
    </source>
</evidence>
<dbReference type="KEGG" id="tsy:THSYN_14545"/>
<dbReference type="SUPFAM" id="SSF54211">
    <property type="entry name" value="Ribosomal protein S5 domain 2-like"/>
    <property type="match status" value="1"/>
</dbReference>
<dbReference type="PROSITE" id="PS51786">
    <property type="entry name" value="LON_PROTEOLYTIC"/>
    <property type="match status" value="1"/>
</dbReference>
<dbReference type="InterPro" id="IPR027065">
    <property type="entry name" value="Lon_Prtase"/>
</dbReference>
<dbReference type="Gene3D" id="1.10.8.60">
    <property type="match status" value="1"/>
</dbReference>
<dbReference type="GO" id="GO:0004176">
    <property type="term" value="F:ATP-dependent peptidase activity"/>
    <property type="evidence" value="ECO:0007669"/>
    <property type="project" value="UniProtKB-UniRule"/>
</dbReference>
<dbReference type="PANTHER" id="PTHR10046">
    <property type="entry name" value="ATP DEPENDENT LON PROTEASE FAMILY MEMBER"/>
    <property type="match status" value="1"/>
</dbReference>
<organism evidence="4 5">
    <name type="scientific">Candidatus Thiodictyon syntrophicum</name>
    <dbReference type="NCBI Taxonomy" id="1166950"/>
    <lineage>
        <taxon>Bacteria</taxon>
        <taxon>Pseudomonadati</taxon>
        <taxon>Pseudomonadota</taxon>
        <taxon>Gammaproteobacteria</taxon>
        <taxon>Chromatiales</taxon>
        <taxon>Chromatiaceae</taxon>
        <taxon>Thiodictyon</taxon>
    </lineage>
</organism>
<feature type="domain" description="Lon proteolytic" evidence="3">
    <location>
        <begin position="281"/>
        <end position="471"/>
    </location>
</feature>
<dbReference type="PRINTS" id="PR00830">
    <property type="entry name" value="ENDOLAPTASE"/>
</dbReference>
<dbReference type="SUPFAM" id="SSF52540">
    <property type="entry name" value="P-loop containing nucleoside triphosphate hydrolases"/>
    <property type="match status" value="1"/>
</dbReference>
<dbReference type="Gene3D" id="3.30.230.10">
    <property type="match status" value="1"/>
</dbReference>
<keyword evidence="5" id="KW-1185">Reference proteome</keyword>
<dbReference type="AlphaFoldDB" id="A0A2K8U8Y0"/>
<gene>
    <name evidence="4" type="ORF">THSYN_14545</name>
</gene>
<reference evidence="4 5" key="1">
    <citation type="submission" date="2017-03" db="EMBL/GenBank/DDBJ databases">
        <title>Complete genome sequence of Candidatus 'Thiodictyon syntrophicum' sp. nov. strain Cad16T, a photolithoautotroph purple sulfur bacterium isolated from an alpine meromictic lake.</title>
        <authorList>
            <person name="Luedin S.M."/>
            <person name="Pothier J.F."/>
            <person name="Danza F."/>
            <person name="Storelli N."/>
            <person name="Wittwer M."/>
            <person name="Tonolla M."/>
        </authorList>
    </citation>
    <scope>NUCLEOTIDE SEQUENCE [LARGE SCALE GENOMIC DNA]</scope>
    <source>
        <strain evidence="4 5">Cad16T</strain>
    </source>
</reference>
<dbReference type="Gene3D" id="3.40.50.300">
    <property type="entry name" value="P-loop containing nucleotide triphosphate hydrolases"/>
    <property type="match status" value="1"/>
</dbReference>
<dbReference type="InterPro" id="IPR020568">
    <property type="entry name" value="Ribosomal_Su5_D2-typ_SF"/>
</dbReference>
<dbReference type="EC" id="3.4.21.53" evidence="2"/>
<dbReference type="GO" id="GO:0005524">
    <property type="term" value="F:ATP binding"/>
    <property type="evidence" value="ECO:0007669"/>
    <property type="project" value="InterPro"/>
</dbReference>
<feature type="active site" evidence="2">
    <location>
        <position position="420"/>
    </location>
</feature>
<dbReference type="GO" id="GO:0016887">
    <property type="term" value="F:ATP hydrolysis activity"/>
    <property type="evidence" value="ECO:0007669"/>
    <property type="project" value="InterPro"/>
</dbReference>
<accession>A0A2K8U8Y0</accession>
<name>A0A2K8U8Y0_9GAMM</name>
<dbReference type="GO" id="GO:0030163">
    <property type="term" value="P:protein catabolic process"/>
    <property type="evidence" value="ECO:0007669"/>
    <property type="project" value="InterPro"/>
</dbReference>
<dbReference type="InterPro" id="IPR014721">
    <property type="entry name" value="Ribsml_uS5_D2-typ_fold_subgr"/>
</dbReference>
<dbReference type="Proteomes" id="UP000232638">
    <property type="component" value="Chromosome"/>
</dbReference>
<dbReference type="EMBL" id="CP020370">
    <property type="protein sequence ID" value="AUB82042.1"/>
    <property type="molecule type" value="Genomic_DNA"/>
</dbReference>
<protein>
    <recommendedName>
        <fullName evidence="2">endopeptidase La</fullName>
        <ecNumber evidence="2">3.4.21.53</ecNumber>
    </recommendedName>
</protein>
<comment type="catalytic activity">
    <reaction evidence="2">
        <text>Hydrolysis of proteins in presence of ATP.</text>
        <dbReference type="EC" id="3.4.21.53"/>
    </reaction>
</comment>